<comment type="caution">
    <text evidence="2">The sequence shown here is derived from an EMBL/GenBank/DDBJ whole genome shotgun (WGS) entry which is preliminary data.</text>
</comment>
<organism evidence="2 3">
    <name type="scientific">Aquabacterium commune</name>
    <dbReference type="NCBI Taxonomy" id="70586"/>
    <lineage>
        <taxon>Bacteria</taxon>
        <taxon>Pseudomonadati</taxon>
        <taxon>Pseudomonadota</taxon>
        <taxon>Betaproteobacteria</taxon>
        <taxon>Burkholderiales</taxon>
        <taxon>Aquabacterium</taxon>
    </lineage>
</organism>
<evidence type="ECO:0000256" key="1">
    <source>
        <dbReference type="SAM" id="MobiDB-lite"/>
    </source>
</evidence>
<feature type="compositionally biased region" description="Low complexity" evidence="1">
    <location>
        <begin position="196"/>
        <end position="212"/>
    </location>
</feature>
<feature type="region of interest" description="Disordered" evidence="1">
    <location>
        <begin position="99"/>
        <end position="286"/>
    </location>
</feature>
<feature type="compositionally biased region" description="Polar residues" evidence="1">
    <location>
        <begin position="144"/>
        <end position="155"/>
    </location>
</feature>
<dbReference type="Proteomes" id="UP000294593">
    <property type="component" value="Unassembled WGS sequence"/>
</dbReference>
<feature type="compositionally biased region" description="Basic and acidic residues" evidence="1">
    <location>
        <begin position="126"/>
        <end position="137"/>
    </location>
</feature>
<evidence type="ECO:0000313" key="2">
    <source>
        <dbReference type="EMBL" id="TDP82898.1"/>
    </source>
</evidence>
<name>A0A4V3CVK8_9BURK</name>
<accession>A0A4V3CVK8</accession>
<keyword evidence="3" id="KW-1185">Reference proteome</keyword>
<dbReference type="AlphaFoldDB" id="A0A4V3CVK8"/>
<reference evidence="2 3" key="1">
    <citation type="submission" date="2019-03" db="EMBL/GenBank/DDBJ databases">
        <title>Genomic Encyclopedia of Type Strains, Phase IV (KMG-IV): sequencing the most valuable type-strain genomes for metagenomic binning, comparative biology and taxonomic classification.</title>
        <authorList>
            <person name="Goeker M."/>
        </authorList>
    </citation>
    <scope>NUCLEOTIDE SEQUENCE [LARGE SCALE GENOMIC DNA]</scope>
    <source>
        <strain evidence="2 3">DSM 11901</strain>
    </source>
</reference>
<protein>
    <submittedName>
        <fullName evidence="2">Uncharacterized protein</fullName>
    </submittedName>
</protein>
<gene>
    <name evidence="2" type="ORF">EV672_10585</name>
</gene>
<feature type="compositionally biased region" description="Low complexity" evidence="1">
    <location>
        <begin position="266"/>
        <end position="277"/>
    </location>
</feature>
<sequence>MGQRDFLEAALRIPAKHLLLRSDWCRALRVTADASVAICLALTVNAACAGATTAQTDARVEPRRPAPVTGRVVADVPSAVVPQVVSTAVQVPPPAHMPAAPHDLFAQTGPSHGVSRETTAPVKAKLPREDIVHREAAGKAPKTLTPQRRTAQAGNTARHAAAVPSTERSSRKGTGRATPRQALATVAQSSVRGNMAPQPRSKASQSAARAAATLQGHGPHRRSPMAIAAKAARPGKSVSRAQRAVKPAANTAHAASPAKAKKHGVAARSAKLAAKGATPVARRQGV</sequence>
<proteinExistence type="predicted"/>
<evidence type="ECO:0000313" key="3">
    <source>
        <dbReference type="Proteomes" id="UP000294593"/>
    </source>
</evidence>
<dbReference type="EMBL" id="SNXW01000005">
    <property type="protein sequence ID" value="TDP82898.1"/>
    <property type="molecule type" value="Genomic_DNA"/>
</dbReference>
<feature type="compositionally biased region" description="Low complexity" evidence="1">
    <location>
        <begin position="246"/>
        <end position="258"/>
    </location>
</feature>